<evidence type="ECO:0000256" key="1">
    <source>
        <dbReference type="SAM" id="Phobius"/>
    </source>
</evidence>
<organism evidence="2">
    <name type="scientific">Sesamum radiatum</name>
    <name type="common">Black benniseed</name>
    <dbReference type="NCBI Taxonomy" id="300843"/>
    <lineage>
        <taxon>Eukaryota</taxon>
        <taxon>Viridiplantae</taxon>
        <taxon>Streptophyta</taxon>
        <taxon>Embryophyta</taxon>
        <taxon>Tracheophyta</taxon>
        <taxon>Spermatophyta</taxon>
        <taxon>Magnoliopsida</taxon>
        <taxon>eudicotyledons</taxon>
        <taxon>Gunneridae</taxon>
        <taxon>Pentapetalae</taxon>
        <taxon>asterids</taxon>
        <taxon>lamiids</taxon>
        <taxon>Lamiales</taxon>
        <taxon>Pedaliaceae</taxon>
        <taxon>Sesamum</taxon>
    </lineage>
</organism>
<dbReference type="PANTHER" id="PTHR35288">
    <property type="entry name" value="TAIL FIBER"/>
    <property type="match status" value="1"/>
</dbReference>
<name>A0AAW2WIN0_SESRA</name>
<keyword evidence="1" id="KW-0812">Transmembrane</keyword>
<accession>A0AAW2WIN0</accession>
<sequence>MGFSSRKWAKIISKVASRMYFFIIIVQIPLFRFPCRIGVCQTPVEVVACQLIAGKAFPELVMKALLYPGAVKTSFMEGTTIPSPNQLLSPYKSNKRRARFTTDLRHLEVIAGSYLCVAGALLGLVKRGRLSLFGLILILWGISRERFSGKNATDHGRAVCIFPEMIITIIITFFSMKRDVRKLIKCCRTQFIVKRWKKYSKAKFL</sequence>
<dbReference type="EMBL" id="JACGWJ010000001">
    <property type="protein sequence ID" value="KAL0441612.1"/>
    <property type="molecule type" value="Genomic_DNA"/>
</dbReference>
<dbReference type="AlphaFoldDB" id="A0AAW2WIN0"/>
<dbReference type="PANTHER" id="PTHR35288:SF2">
    <property type="entry name" value="TRANSMEMBRANE PROTEIN"/>
    <property type="match status" value="1"/>
</dbReference>
<reference evidence="2" key="2">
    <citation type="journal article" date="2024" name="Plant">
        <title>Genomic evolution and insights into agronomic trait innovations of Sesamum species.</title>
        <authorList>
            <person name="Miao H."/>
            <person name="Wang L."/>
            <person name="Qu L."/>
            <person name="Liu H."/>
            <person name="Sun Y."/>
            <person name="Le M."/>
            <person name="Wang Q."/>
            <person name="Wei S."/>
            <person name="Zheng Y."/>
            <person name="Lin W."/>
            <person name="Duan Y."/>
            <person name="Cao H."/>
            <person name="Xiong S."/>
            <person name="Wang X."/>
            <person name="Wei L."/>
            <person name="Li C."/>
            <person name="Ma Q."/>
            <person name="Ju M."/>
            <person name="Zhao R."/>
            <person name="Li G."/>
            <person name="Mu C."/>
            <person name="Tian Q."/>
            <person name="Mei H."/>
            <person name="Zhang T."/>
            <person name="Gao T."/>
            <person name="Zhang H."/>
        </authorList>
    </citation>
    <scope>NUCLEOTIDE SEQUENCE</scope>
    <source>
        <strain evidence="2">G02</strain>
    </source>
</reference>
<comment type="caution">
    <text evidence="2">The sequence shown here is derived from an EMBL/GenBank/DDBJ whole genome shotgun (WGS) entry which is preliminary data.</text>
</comment>
<protein>
    <submittedName>
        <fullName evidence="2">Uncharacterized protein</fullName>
    </submittedName>
</protein>
<feature type="transmembrane region" description="Helical" evidence="1">
    <location>
        <begin position="104"/>
        <end position="124"/>
    </location>
</feature>
<keyword evidence="1" id="KW-0472">Membrane</keyword>
<gene>
    <name evidence="2" type="ORF">Sradi_0100100</name>
</gene>
<reference evidence="2" key="1">
    <citation type="submission" date="2020-06" db="EMBL/GenBank/DDBJ databases">
        <authorList>
            <person name="Li T."/>
            <person name="Hu X."/>
            <person name="Zhang T."/>
            <person name="Song X."/>
            <person name="Zhang H."/>
            <person name="Dai N."/>
            <person name="Sheng W."/>
            <person name="Hou X."/>
            <person name="Wei L."/>
        </authorList>
    </citation>
    <scope>NUCLEOTIDE SEQUENCE</scope>
    <source>
        <strain evidence="2">G02</strain>
        <tissue evidence="2">Leaf</tissue>
    </source>
</reference>
<feature type="transmembrane region" description="Helical" evidence="1">
    <location>
        <begin position="159"/>
        <end position="176"/>
    </location>
</feature>
<keyword evidence="1" id="KW-1133">Transmembrane helix</keyword>
<evidence type="ECO:0000313" key="2">
    <source>
        <dbReference type="EMBL" id="KAL0441612.1"/>
    </source>
</evidence>
<proteinExistence type="predicted"/>